<dbReference type="GO" id="GO:0005737">
    <property type="term" value="C:cytoplasm"/>
    <property type="evidence" value="ECO:0007669"/>
    <property type="project" value="TreeGrafter"/>
</dbReference>
<dbReference type="AlphaFoldDB" id="A0A212FEC3"/>
<protein>
    <submittedName>
        <fullName evidence="1">Prune protein</fullName>
    </submittedName>
</protein>
<dbReference type="PANTHER" id="PTHR12112:SF39">
    <property type="entry name" value="EG:152A3.5 PROTEIN (FBGN0003116_PN PROTEIN)"/>
    <property type="match status" value="1"/>
</dbReference>
<dbReference type="Proteomes" id="UP000007151">
    <property type="component" value="Unassembled WGS sequence"/>
</dbReference>
<evidence type="ECO:0000313" key="2">
    <source>
        <dbReference type="Proteomes" id="UP000007151"/>
    </source>
</evidence>
<evidence type="ECO:0000313" key="1">
    <source>
        <dbReference type="EMBL" id="OWR52037.1"/>
    </source>
</evidence>
<reference evidence="1 2" key="1">
    <citation type="journal article" date="2011" name="Cell">
        <title>The monarch butterfly genome yields insights into long-distance migration.</title>
        <authorList>
            <person name="Zhan S."/>
            <person name="Merlin C."/>
            <person name="Boore J.L."/>
            <person name="Reppert S.M."/>
        </authorList>
    </citation>
    <scope>NUCLEOTIDE SEQUENCE [LARGE SCALE GENOMIC DNA]</scope>
    <source>
        <strain evidence="1">F-2</strain>
    </source>
</reference>
<organism evidence="1 2">
    <name type="scientific">Danaus plexippus plexippus</name>
    <dbReference type="NCBI Taxonomy" id="278856"/>
    <lineage>
        <taxon>Eukaryota</taxon>
        <taxon>Metazoa</taxon>
        <taxon>Ecdysozoa</taxon>
        <taxon>Arthropoda</taxon>
        <taxon>Hexapoda</taxon>
        <taxon>Insecta</taxon>
        <taxon>Pterygota</taxon>
        <taxon>Neoptera</taxon>
        <taxon>Endopterygota</taxon>
        <taxon>Lepidoptera</taxon>
        <taxon>Glossata</taxon>
        <taxon>Ditrysia</taxon>
        <taxon>Papilionoidea</taxon>
        <taxon>Nymphalidae</taxon>
        <taxon>Danainae</taxon>
        <taxon>Danaini</taxon>
        <taxon>Danaina</taxon>
        <taxon>Danaus</taxon>
        <taxon>Danaus</taxon>
    </lineage>
</organism>
<dbReference type="Gene3D" id="3.90.1640.10">
    <property type="entry name" value="inorganic pyrophosphatase (n-terminal core)"/>
    <property type="match status" value="1"/>
</dbReference>
<proteinExistence type="predicted"/>
<gene>
    <name evidence="1" type="ORF">KGM_208091</name>
</gene>
<name>A0A212FEC3_DANPL</name>
<dbReference type="InParanoid" id="A0A212FEC3"/>
<dbReference type="EMBL" id="AGBW02008967">
    <property type="protein sequence ID" value="OWR52037.1"/>
    <property type="molecule type" value="Genomic_DNA"/>
</dbReference>
<dbReference type="PANTHER" id="PTHR12112">
    <property type="entry name" value="BNIP - RELATED"/>
    <property type="match status" value="1"/>
</dbReference>
<dbReference type="InterPro" id="IPR038763">
    <property type="entry name" value="DHH_sf"/>
</dbReference>
<dbReference type="KEGG" id="dpl:KGM_208091"/>
<dbReference type="SUPFAM" id="SSF64182">
    <property type="entry name" value="DHH phosphoesterases"/>
    <property type="match status" value="1"/>
</dbReference>
<dbReference type="STRING" id="278856.A0A212FEC3"/>
<keyword evidence="2" id="KW-1185">Reference proteome</keyword>
<accession>A0A212FEC3</accession>
<comment type="caution">
    <text evidence="1">The sequence shown here is derived from an EMBL/GenBank/DDBJ whole genome shotgun (WGS) entry which is preliminary data.</text>
</comment>
<dbReference type="GO" id="GO:0004309">
    <property type="term" value="F:exopolyphosphatase activity"/>
    <property type="evidence" value="ECO:0007669"/>
    <property type="project" value="TreeGrafter"/>
</dbReference>
<sequence>MEEYLTTTITKLKANNYNELTLVLGNESCDLDSAVSALVYAAFLHWQYSQIKCKACTRKYRDESYKDDIFVPILDVERNDYPIKTDVVYCLKKHGIDETNLIFSNKQQNLISCEPLGGMYSVRPAYRIKFILTEDILVTKSKMSVVLTDHHFLSRRYDFLSPFVSEIIDHRPVVNASFNDIRTTIQTVGSCCTLVTHRIRDLTNLLAKDGDFFGAYPVTADLLHSVILLDTANFSKEVNKATPSDEDAVLYLECLIKPADYQKERSLACYSVV</sequence>